<gene>
    <name evidence="2" type="ORF">ACFOX0_05930</name>
</gene>
<name>A0ABV8KH93_9ACTN</name>
<evidence type="ECO:0000313" key="2">
    <source>
        <dbReference type="EMBL" id="MFC4105477.1"/>
    </source>
</evidence>
<proteinExistence type="predicted"/>
<evidence type="ECO:0000256" key="1">
    <source>
        <dbReference type="SAM" id="MobiDB-lite"/>
    </source>
</evidence>
<protein>
    <submittedName>
        <fullName evidence="2">Uncharacterized protein</fullName>
    </submittedName>
</protein>
<accession>A0ABV8KH93</accession>
<organism evidence="2 3">
    <name type="scientific">Micromonospora zhanjiangensis</name>
    <dbReference type="NCBI Taxonomy" id="1522057"/>
    <lineage>
        <taxon>Bacteria</taxon>
        <taxon>Bacillati</taxon>
        <taxon>Actinomycetota</taxon>
        <taxon>Actinomycetes</taxon>
        <taxon>Micromonosporales</taxon>
        <taxon>Micromonosporaceae</taxon>
        <taxon>Micromonospora</taxon>
    </lineage>
</organism>
<dbReference type="RefSeq" id="WP_377542561.1">
    <property type="nucleotide sequence ID" value="NZ_JBHSBN010000003.1"/>
</dbReference>
<comment type="caution">
    <text evidence="2">The sequence shown here is derived from an EMBL/GenBank/DDBJ whole genome shotgun (WGS) entry which is preliminary data.</text>
</comment>
<feature type="region of interest" description="Disordered" evidence="1">
    <location>
        <begin position="395"/>
        <end position="418"/>
    </location>
</feature>
<sequence>MGETADIADAMLIPMYLSQIDWARVYELDTRRYAADYLPMGTADRLSWAQFAESVPAMFRGTLHGSDSDVLVVAKSLTWSDQDVNVYVGSENRPQVRSFLDLTEPAFVAVFAWHIAVAREVSSALGHEVYVTHGFNPQDSSPDAHSVAAKFHTHLHIPDLERRRPVVPAGLSHFDRLAVIEPYSVVLWDALRHFLTARGSRSRWRTAPGFGFISIVTPLDDMLADDLRLLFALLADVHSTYLELVEVFTAGRVEQRTGHERYVPLPPGERDHRLSTFTECAEWLSADSAAVLRYLARNLAPADARDSPGSRRISSARQAWIAKGLSGAVNFVVSAADAFVRIDIAPRVISTSGATKVISTSPTIIRKDRGVATAADQQRMRGFHQTVLAAVTRVQSAPLQQRSKPSTSSSPVPPVSSA</sequence>
<keyword evidence="3" id="KW-1185">Reference proteome</keyword>
<dbReference type="Proteomes" id="UP001595868">
    <property type="component" value="Unassembled WGS sequence"/>
</dbReference>
<reference evidence="3" key="1">
    <citation type="journal article" date="2019" name="Int. J. Syst. Evol. Microbiol.">
        <title>The Global Catalogue of Microorganisms (GCM) 10K type strain sequencing project: providing services to taxonomists for standard genome sequencing and annotation.</title>
        <authorList>
            <consortium name="The Broad Institute Genomics Platform"/>
            <consortium name="The Broad Institute Genome Sequencing Center for Infectious Disease"/>
            <person name="Wu L."/>
            <person name="Ma J."/>
        </authorList>
    </citation>
    <scope>NUCLEOTIDE SEQUENCE [LARGE SCALE GENOMIC DNA]</scope>
    <source>
        <strain evidence="3">2902at01</strain>
    </source>
</reference>
<evidence type="ECO:0000313" key="3">
    <source>
        <dbReference type="Proteomes" id="UP001595868"/>
    </source>
</evidence>
<dbReference type="EMBL" id="JBHSBN010000003">
    <property type="protein sequence ID" value="MFC4105477.1"/>
    <property type="molecule type" value="Genomic_DNA"/>
</dbReference>